<dbReference type="VEuPathDB" id="FungiDB:MELLADRAFT_56377"/>
<dbReference type="OrthoDB" id="2512931at2759"/>
<dbReference type="Proteomes" id="UP000001072">
    <property type="component" value="Unassembled WGS sequence"/>
</dbReference>
<feature type="compositionally biased region" description="Basic residues" evidence="1">
    <location>
        <begin position="53"/>
        <end position="63"/>
    </location>
</feature>
<evidence type="ECO:0000313" key="3">
    <source>
        <dbReference type="Proteomes" id="UP000001072"/>
    </source>
</evidence>
<dbReference type="GeneID" id="18929033"/>
<gene>
    <name evidence="2" type="ORF">MELLADRAFT_56377</name>
</gene>
<dbReference type="EMBL" id="GL883113">
    <property type="protein sequence ID" value="EGG05507.1"/>
    <property type="molecule type" value="Genomic_DNA"/>
</dbReference>
<feature type="region of interest" description="Disordered" evidence="1">
    <location>
        <begin position="38"/>
        <end position="82"/>
    </location>
</feature>
<dbReference type="KEGG" id="mlr:MELLADRAFT_56377"/>
<sequence>MPKDNPPSRIKSNRLSSIIQHLEKPTSILTRDLSSKAVLPKPKYKSPSTIKSRLIRSVKKHLERPKPPKPNSRAAKKAELTKQYGLPENSKFLFLKKGR</sequence>
<keyword evidence="3" id="KW-1185">Reference proteome</keyword>
<accession>F4RQI5</accession>
<proteinExistence type="predicted"/>
<reference evidence="3" key="1">
    <citation type="journal article" date="2011" name="Proc. Natl. Acad. Sci. U.S.A.">
        <title>Obligate biotrophy features unraveled by the genomic analysis of rust fungi.</title>
        <authorList>
            <person name="Duplessis S."/>
            <person name="Cuomo C.A."/>
            <person name="Lin Y.-C."/>
            <person name="Aerts A."/>
            <person name="Tisserant E."/>
            <person name="Veneault-Fourrey C."/>
            <person name="Joly D.L."/>
            <person name="Hacquard S."/>
            <person name="Amselem J."/>
            <person name="Cantarel B.L."/>
            <person name="Chiu R."/>
            <person name="Coutinho P.M."/>
            <person name="Feau N."/>
            <person name="Field M."/>
            <person name="Frey P."/>
            <person name="Gelhaye E."/>
            <person name="Goldberg J."/>
            <person name="Grabherr M.G."/>
            <person name="Kodira C.D."/>
            <person name="Kohler A."/>
            <person name="Kuees U."/>
            <person name="Lindquist E.A."/>
            <person name="Lucas S.M."/>
            <person name="Mago R."/>
            <person name="Mauceli E."/>
            <person name="Morin E."/>
            <person name="Murat C."/>
            <person name="Pangilinan J.L."/>
            <person name="Park R."/>
            <person name="Pearson M."/>
            <person name="Quesneville H."/>
            <person name="Rouhier N."/>
            <person name="Sakthikumar S."/>
            <person name="Salamov A.A."/>
            <person name="Schmutz J."/>
            <person name="Selles B."/>
            <person name="Shapiro H."/>
            <person name="Tanguay P."/>
            <person name="Tuskan G.A."/>
            <person name="Henrissat B."/>
            <person name="Van de Peer Y."/>
            <person name="Rouze P."/>
            <person name="Ellis J.G."/>
            <person name="Dodds P.N."/>
            <person name="Schein J.E."/>
            <person name="Zhong S."/>
            <person name="Hamelin R.C."/>
            <person name="Grigoriev I.V."/>
            <person name="Szabo L.J."/>
            <person name="Martin F."/>
        </authorList>
    </citation>
    <scope>NUCLEOTIDE SEQUENCE [LARGE SCALE GENOMIC DNA]</scope>
    <source>
        <strain evidence="3">98AG31 / pathotype 3-4-7</strain>
    </source>
</reference>
<feature type="non-terminal residue" evidence="2">
    <location>
        <position position="99"/>
    </location>
</feature>
<protein>
    <submittedName>
        <fullName evidence="2">Uncharacterized protein</fullName>
    </submittedName>
</protein>
<evidence type="ECO:0000313" key="2">
    <source>
        <dbReference type="EMBL" id="EGG05507.1"/>
    </source>
</evidence>
<evidence type="ECO:0000256" key="1">
    <source>
        <dbReference type="SAM" id="MobiDB-lite"/>
    </source>
</evidence>
<dbReference type="InParanoid" id="F4RQI5"/>
<organism evidence="3">
    <name type="scientific">Melampsora larici-populina (strain 98AG31 / pathotype 3-4-7)</name>
    <name type="common">Poplar leaf rust fungus</name>
    <dbReference type="NCBI Taxonomy" id="747676"/>
    <lineage>
        <taxon>Eukaryota</taxon>
        <taxon>Fungi</taxon>
        <taxon>Dikarya</taxon>
        <taxon>Basidiomycota</taxon>
        <taxon>Pucciniomycotina</taxon>
        <taxon>Pucciniomycetes</taxon>
        <taxon>Pucciniales</taxon>
        <taxon>Melampsoraceae</taxon>
        <taxon>Melampsora</taxon>
    </lineage>
</organism>
<dbReference type="RefSeq" id="XP_007411429.1">
    <property type="nucleotide sequence ID" value="XM_007411367.1"/>
</dbReference>
<dbReference type="AlphaFoldDB" id="F4RQI5"/>
<dbReference type="HOGENOM" id="CLU_2326340_0_0_1"/>
<name>F4RQI5_MELLP</name>